<evidence type="ECO:0000313" key="1">
    <source>
        <dbReference type="EMBL" id="GFS26933.1"/>
    </source>
</evidence>
<organism evidence="1 2">
    <name type="scientific">Elysia marginata</name>
    <dbReference type="NCBI Taxonomy" id="1093978"/>
    <lineage>
        <taxon>Eukaryota</taxon>
        <taxon>Metazoa</taxon>
        <taxon>Spiralia</taxon>
        <taxon>Lophotrochozoa</taxon>
        <taxon>Mollusca</taxon>
        <taxon>Gastropoda</taxon>
        <taxon>Heterobranchia</taxon>
        <taxon>Euthyneura</taxon>
        <taxon>Panpulmonata</taxon>
        <taxon>Sacoglossa</taxon>
        <taxon>Placobranchoidea</taxon>
        <taxon>Plakobranchidae</taxon>
        <taxon>Elysia</taxon>
    </lineage>
</organism>
<reference evidence="1 2" key="1">
    <citation type="journal article" date="2021" name="Elife">
        <title>Chloroplast acquisition without the gene transfer in kleptoplastic sea slugs, Plakobranchus ocellatus.</title>
        <authorList>
            <person name="Maeda T."/>
            <person name="Takahashi S."/>
            <person name="Yoshida T."/>
            <person name="Shimamura S."/>
            <person name="Takaki Y."/>
            <person name="Nagai Y."/>
            <person name="Toyoda A."/>
            <person name="Suzuki Y."/>
            <person name="Arimoto A."/>
            <person name="Ishii H."/>
            <person name="Satoh N."/>
            <person name="Nishiyama T."/>
            <person name="Hasebe M."/>
            <person name="Maruyama T."/>
            <person name="Minagawa J."/>
            <person name="Obokata J."/>
            <person name="Shigenobu S."/>
        </authorList>
    </citation>
    <scope>NUCLEOTIDE SEQUENCE [LARGE SCALE GENOMIC DNA]</scope>
</reference>
<gene>
    <name evidence="1" type="ORF">ElyMa_001734700</name>
</gene>
<comment type="caution">
    <text evidence="1">The sequence shown here is derived from an EMBL/GenBank/DDBJ whole genome shotgun (WGS) entry which is preliminary data.</text>
</comment>
<dbReference type="PANTHER" id="PTHR47027">
    <property type="entry name" value="REVERSE TRANSCRIPTASE DOMAIN-CONTAINING PROTEIN"/>
    <property type="match status" value="1"/>
</dbReference>
<dbReference type="PANTHER" id="PTHR47027:SF25">
    <property type="entry name" value="REVERSE TRANSCRIPTASE DOMAIN-CONTAINING PROTEIN"/>
    <property type="match status" value="1"/>
</dbReference>
<keyword evidence="2" id="KW-1185">Reference proteome</keyword>
<evidence type="ECO:0000313" key="2">
    <source>
        <dbReference type="Proteomes" id="UP000762676"/>
    </source>
</evidence>
<dbReference type="EMBL" id="BMAT01003508">
    <property type="protein sequence ID" value="GFS26933.1"/>
    <property type="molecule type" value="Genomic_DNA"/>
</dbReference>
<dbReference type="GO" id="GO:0004519">
    <property type="term" value="F:endonuclease activity"/>
    <property type="evidence" value="ECO:0007669"/>
    <property type="project" value="UniProtKB-KW"/>
</dbReference>
<accession>A0AAV4JYY1</accession>
<name>A0AAV4JYY1_9GAST</name>
<dbReference type="Proteomes" id="UP000762676">
    <property type="component" value="Unassembled WGS sequence"/>
</dbReference>
<keyword evidence="1" id="KW-0378">Hydrolase</keyword>
<keyword evidence="1" id="KW-0255">Endonuclease</keyword>
<keyword evidence="1" id="KW-0540">Nuclease</keyword>
<protein>
    <submittedName>
        <fullName evidence="1">Endonuclease-reverse transcriptase</fullName>
    </submittedName>
</protein>
<dbReference type="AlphaFoldDB" id="A0AAV4JYY1"/>
<sequence>MQRVWHGLMEINAKKTKTVHNGRNTNALITVGNSVLEQVSKYSYLGHMITADSATLKEVQIRTEKTMRTFWENKDLLRRNIGLNTKKRILACYLFSVFNYGCEAWNDSKTVQKKKQTFEMWCYRRLLKVPWT</sequence>
<proteinExistence type="predicted"/>